<gene>
    <name evidence="2" type="ORF">GMARGA_LOCUS13860</name>
</gene>
<sequence length="912" mass="103673">RLSVIMSSEEKALTLNEIIDEIQPDDPEYYKTRKEWSLITFLLYRQQCTDFVLDKSEEHDRYAYSLSKIIGWEQVPRALLTQSLNALNSFQKEKKSAAVVEFWANALSSQKRKFEALSERSAILEEHVNTIMKISSQQEIIVREDFTNQLENKAGSSSSQKRLCTTGKKKELVAQETELVTQETEVSQEETLNSVTETSNIFRDVQFPEYYNKLKTIWQTREPDAGYYVIDLSDKEILNKVHDLLDINELKLLFNKMTMVDENKSLSEKARQYLNLFDQIMPFSDNGDEDSDIKIDDETVLKIANDIKNLSGLATKFKYLSYTLPVPINEYDESIYPEIHIISSISRHLSAISKMDRITRQISTKFDLQNVDYKADGVAELFERPKQIPIFILEVSGDPDNPDLDKYNDDRKKLMKEGVFALNKFITGTKFPTWETCESLGVFLAQGFQNNLEIGQMVFIGPGLYLFSPFTVPNLTIPSSPFELEHSPRLIRTLLYVRVAPVPGIVTFDKFLPRVLNDKTKNEHANGNKGRGREDKTNHEQAKGTKGKGCGNKTSNEKENGTKGRGRANDEREYAPNVQIENSDKATCSDENKGEIGHSVIKLLNSILMDEEDDMHNVVKYTEAQRGETDSFANKINDSTFIQDLHTEYIFNAHEEIRQGIIDAFYEYSKWRSGGFVPHTETTQPDQLQITIYETLLEKSDLSELQNNELYVPKHRFTNIHGFAGMIITIPEVSNPDADLVDLLHKILEKDPEKRIIMSTIRKELLNKSNFVPLVKPLGDQSVQESLSNELKRHLLTYCEVESRNLTSQQSEIDSSPMKLQLSSQLPVPTVLSLLSSNQQSVVSTGMEQNESSRLSLVKVMSESGYNCCSSVLKSGDIREDDVAKALGIIANSHTSSEDGVANWNQTPDHDS</sequence>
<keyword evidence="3" id="KW-1185">Reference proteome</keyword>
<protein>
    <submittedName>
        <fullName evidence="2">16036_t:CDS:1</fullName>
    </submittedName>
</protein>
<feature type="compositionally biased region" description="Basic and acidic residues" evidence="1">
    <location>
        <begin position="555"/>
        <end position="573"/>
    </location>
</feature>
<evidence type="ECO:0000256" key="1">
    <source>
        <dbReference type="SAM" id="MobiDB-lite"/>
    </source>
</evidence>
<accession>A0ABN7V3A4</accession>
<feature type="compositionally biased region" description="Basic and acidic residues" evidence="1">
    <location>
        <begin position="519"/>
        <end position="543"/>
    </location>
</feature>
<organism evidence="2 3">
    <name type="scientific">Gigaspora margarita</name>
    <dbReference type="NCBI Taxonomy" id="4874"/>
    <lineage>
        <taxon>Eukaryota</taxon>
        <taxon>Fungi</taxon>
        <taxon>Fungi incertae sedis</taxon>
        <taxon>Mucoromycota</taxon>
        <taxon>Glomeromycotina</taxon>
        <taxon>Glomeromycetes</taxon>
        <taxon>Diversisporales</taxon>
        <taxon>Gigasporaceae</taxon>
        <taxon>Gigaspora</taxon>
    </lineage>
</organism>
<evidence type="ECO:0000313" key="2">
    <source>
        <dbReference type="EMBL" id="CAG8725082.1"/>
    </source>
</evidence>
<proteinExistence type="predicted"/>
<comment type="caution">
    <text evidence="2">The sequence shown here is derived from an EMBL/GenBank/DDBJ whole genome shotgun (WGS) entry which is preliminary data.</text>
</comment>
<feature type="non-terminal residue" evidence="2">
    <location>
        <position position="1"/>
    </location>
</feature>
<name>A0ABN7V3A4_GIGMA</name>
<feature type="region of interest" description="Disordered" evidence="1">
    <location>
        <begin position="519"/>
        <end position="573"/>
    </location>
</feature>
<dbReference type="EMBL" id="CAJVQB010008961">
    <property type="protein sequence ID" value="CAG8725082.1"/>
    <property type="molecule type" value="Genomic_DNA"/>
</dbReference>
<evidence type="ECO:0000313" key="3">
    <source>
        <dbReference type="Proteomes" id="UP000789901"/>
    </source>
</evidence>
<reference evidence="2 3" key="1">
    <citation type="submission" date="2021-06" db="EMBL/GenBank/DDBJ databases">
        <authorList>
            <person name="Kallberg Y."/>
            <person name="Tangrot J."/>
            <person name="Rosling A."/>
        </authorList>
    </citation>
    <scope>NUCLEOTIDE SEQUENCE [LARGE SCALE GENOMIC DNA]</scope>
    <source>
        <strain evidence="2 3">120-4 pot B 10/14</strain>
    </source>
</reference>
<dbReference type="Proteomes" id="UP000789901">
    <property type="component" value="Unassembled WGS sequence"/>
</dbReference>